<dbReference type="RefSeq" id="WP_133245087.1">
    <property type="nucleotide sequence ID" value="NZ_CABMMC010000014.1"/>
</dbReference>
<proteinExistence type="predicted"/>
<comment type="caution">
    <text evidence="3">The sequence shown here is derived from an EMBL/GenBank/DDBJ whole genome shotgun (WGS) entry which is preliminary data.</text>
</comment>
<dbReference type="EMBL" id="QEKH01000008">
    <property type="protein sequence ID" value="PVY43503.1"/>
    <property type="molecule type" value="Genomic_DNA"/>
</dbReference>
<sequence length="1246" mass="137450">MTDRIFFALCMLTAGCTLAAAPELVTIGDAGNPGKKVFFHEVPNPYPRGGVGYPYRIGKNEVSNAEYAGFLNACAAKGDPHRLFDERMKIARSGKEGAWSYAPQPGSENSGVNFVSRVNAARYCNYLTTGDPAKGAYVIAKRPRENGKVHEAIVGYRDLTFPDAARVWYLPDMHEFFKAGWYDGNGNYRELTPETRDETSHYGISGHASGLREHMENKFYAGAPFVLGADDKSSDAASLNTARLWQQPEYEGRAESGFRVAATAPLQFGDRLNRRNNFFFDRSEPAKLRIRNDGPMRNAAFRLELRDFANRPVRSERLNPELKTGVTELTVKLPEKDGYYELLITPEDPLFNRQSQRLPLAVMYDPADNGAEGNFGFTCHVTRRERRFSFEEFDFDLLRRLGVSNVRVDVSYNDIGGSQSVLRRIREAGLNPLAIITSSGINSYDKIAANRAEFPELAAKWEKHGIPADYAWYAEQVYNLVSAHRGIVRDWEFGNEPTYWNCLPEDYAQALKAGYKAAKLADPECNVMAGDLNAIHGPVLRVKGGEFCDSIASHIYGFYVPMFWGISGKMRELNGWKQAAGIPAKPVWLTEIGGCTYNSMHLIPVRTLDEVRRYQAVHQPKVMAGGMAFGASKVLPYNFRDVPVDSLEEEFGMLDRFGRPKPAIAGFRAAAKLLGRARFSGFVKGHSMKVGEIAGLAFKDADGRDVLTFWRNDPYGYGRYETPFLDLIKPAQPVRVAASGDSVEVFDLSGGASKLPVKNGAVEIPVDEYPVFVRGALTPELETVATAHAVPARPLPAAKVRILPNRKSRSCDLMSGVTLDLTAGMPETVRVHVYNLKSEPLKGTLRLIPKSNWREWPWAVRPAAVPLEIPADGMGEGSFTVPVPRSAKPGQLFYIDAVFESAGGMEFSDTAGFRAVEKTLSLRDWITYAKGFKLAAADGGRQLRIGWDKEHANVVTFYLRTPKQFAADAAELERDVAIPVRVSGAEVFAVNLLFLDRNGETFQLKQNLKLPENEWKTLRFNAAGVLQKGVIVHRGGNGKVDFPVRLLGFNFELRNAKPDGSILLKPYEITAPAPRWEPGAWTVYGSGYELLRGTGDTEAVIRHTPEGRGYASLFSTRHPVLAKDEKSWPETVAVTFRPEGSGIRAVSFLVQDAKGETFQLKRQLKVRPGAGATAHFDLSCFPAGKGLVIYGGNQDRRLDYPVKLLGFNFDFEKGGAAGTLTVNPPEFGRGGDAGELSGGGGAVAMD</sequence>
<feature type="chain" id="PRO_5015757287" description="Alpha-galactosidase-like protein" evidence="2">
    <location>
        <begin position="20"/>
        <end position="1246"/>
    </location>
</feature>
<name>A0A2U1B4A3_9BACT</name>
<dbReference type="Gene3D" id="3.90.1580.10">
    <property type="entry name" value="paralog of FGE (formylglycine-generating enzyme)"/>
    <property type="match status" value="1"/>
</dbReference>
<dbReference type="GO" id="GO:0004553">
    <property type="term" value="F:hydrolase activity, hydrolyzing O-glycosyl compounds"/>
    <property type="evidence" value="ECO:0007669"/>
    <property type="project" value="TreeGrafter"/>
</dbReference>
<dbReference type="AlphaFoldDB" id="A0A2U1B4A3"/>
<dbReference type="PANTHER" id="PTHR12631:SF10">
    <property type="entry name" value="BETA-XYLOSIDASE-LIKE PROTEIN-RELATED"/>
    <property type="match status" value="1"/>
</dbReference>
<feature type="compositionally biased region" description="Gly residues" evidence="1">
    <location>
        <begin position="1228"/>
        <end position="1246"/>
    </location>
</feature>
<protein>
    <recommendedName>
        <fullName evidence="5">Alpha-galactosidase-like protein</fullName>
    </recommendedName>
</protein>
<evidence type="ECO:0000256" key="1">
    <source>
        <dbReference type="SAM" id="MobiDB-lite"/>
    </source>
</evidence>
<dbReference type="InterPro" id="IPR017853">
    <property type="entry name" value="GH"/>
</dbReference>
<reference evidence="3 4" key="1">
    <citation type="submission" date="2018-04" db="EMBL/GenBank/DDBJ databases">
        <title>Genomic Encyclopedia of Type Strains, Phase IV (KMG-IV): sequencing the most valuable type-strain genomes for metagenomic binning, comparative biology and taxonomic classification.</title>
        <authorList>
            <person name="Goeker M."/>
        </authorList>
    </citation>
    <scope>NUCLEOTIDE SEQUENCE [LARGE SCALE GENOMIC DNA]</scope>
    <source>
        <strain evidence="3 4">DSM 14823</strain>
    </source>
</reference>
<organism evidence="3 4">
    <name type="scientific">Victivallis vadensis</name>
    <dbReference type="NCBI Taxonomy" id="172901"/>
    <lineage>
        <taxon>Bacteria</taxon>
        <taxon>Pseudomonadati</taxon>
        <taxon>Lentisphaerota</taxon>
        <taxon>Lentisphaeria</taxon>
        <taxon>Victivallales</taxon>
        <taxon>Victivallaceae</taxon>
        <taxon>Victivallis</taxon>
    </lineage>
</organism>
<keyword evidence="2" id="KW-0732">Signal</keyword>
<evidence type="ECO:0000313" key="4">
    <source>
        <dbReference type="Proteomes" id="UP000245959"/>
    </source>
</evidence>
<dbReference type="SUPFAM" id="SSF56436">
    <property type="entry name" value="C-type lectin-like"/>
    <property type="match status" value="1"/>
</dbReference>
<dbReference type="OrthoDB" id="581243at2"/>
<evidence type="ECO:0000256" key="2">
    <source>
        <dbReference type="SAM" id="SignalP"/>
    </source>
</evidence>
<accession>A0A2U1B4A3</accession>
<dbReference type="InterPro" id="IPR016187">
    <property type="entry name" value="CTDL_fold"/>
</dbReference>
<dbReference type="PROSITE" id="PS51257">
    <property type="entry name" value="PROKAR_LIPOPROTEIN"/>
    <property type="match status" value="1"/>
</dbReference>
<dbReference type="Gene3D" id="3.20.20.80">
    <property type="entry name" value="Glycosidases"/>
    <property type="match status" value="1"/>
</dbReference>
<gene>
    <name evidence="3" type="ORF">C8D82_10828</name>
</gene>
<evidence type="ECO:0000313" key="3">
    <source>
        <dbReference type="EMBL" id="PVY43503.1"/>
    </source>
</evidence>
<dbReference type="Proteomes" id="UP000245959">
    <property type="component" value="Unassembled WGS sequence"/>
</dbReference>
<evidence type="ECO:0008006" key="5">
    <source>
        <dbReference type="Google" id="ProtNLM"/>
    </source>
</evidence>
<keyword evidence="4" id="KW-1185">Reference proteome</keyword>
<dbReference type="GeneID" id="78294712"/>
<dbReference type="PANTHER" id="PTHR12631">
    <property type="entry name" value="ALPHA-L-IDURONIDASE"/>
    <property type="match status" value="1"/>
</dbReference>
<feature type="region of interest" description="Disordered" evidence="1">
    <location>
        <begin position="1222"/>
        <end position="1246"/>
    </location>
</feature>
<dbReference type="SUPFAM" id="SSF51445">
    <property type="entry name" value="(Trans)glycosidases"/>
    <property type="match status" value="1"/>
</dbReference>
<dbReference type="InterPro" id="IPR042095">
    <property type="entry name" value="SUMF_sf"/>
</dbReference>
<dbReference type="InterPro" id="IPR051923">
    <property type="entry name" value="Glycosyl_Hydrolase_39"/>
</dbReference>
<feature type="signal peptide" evidence="2">
    <location>
        <begin position="1"/>
        <end position="19"/>
    </location>
</feature>